<dbReference type="InterPro" id="IPR010710">
    <property type="entry name" value="DUF1289"/>
</dbReference>
<comment type="caution">
    <text evidence="1">The sequence shown here is derived from an EMBL/GenBank/DDBJ whole genome shotgun (WGS) entry which is preliminary data.</text>
</comment>
<dbReference type="PANTHER" id="PTHR35175">
    <property type="entry name" value="DUF1289 DOMAIN-CONTAINING PROTEIN"/>
    <property type="match status" value="1"/>
</dbReference>
<evidence type="ECO:0000313" key="1">
    <source>
        <dbReference type="EMBL" id="GGY17434.1"/>
    </source>
</evidence>
<gene>
    <name evidence="1" type="ORF">GCM10008098_06350</name>
</gene>
<proteinExistence type="predicted"/>
<dbReference type="PANTHER" id="PTHR35175:SF2">
    <property type="entry name" value="DUF1289 DOMAIN-CONTAINING PROTEIN"/>
    <property type="match status" value="1"/>
</dbReference>
<name>A0ABQ2ZM49_9GAMM</name>
<dbReference type="Pfam" id="PF06945">
    <property type="entry name" value="DUF1289"/>
    <property type="match status" value="1"/>
</dbReference>
<protein>
    <recommendedName>
        <fullName evidence="3">DUF1289 domain-containing protein</fullName>
    </recommendedName>
</protein>
<evidence type="ECO:0008006" key="3">
    <source>
        <dbReference type="Google" id="ProtNLM"/>
    </source>
</evidence>
<evidence type="ECO:0000313" key="2">
    <source>
        <dbReference type="Proteomes" id="UP000621898"/>
    </source>
</evidence>
<reference evidence="2" key="1">
    <citation type="journal article" date="2019" name="Int. J. Syst. Evol. Microbiol.">
        <title>The Global Catalogue of Microorganisms (GCM) 10K type strain sequencing project: providing services to taxonomists for standard genome sequencing and annotation.</title>
        <authorList>
            <consortium name="The Broad Institute Genomics Platform"/>
            <consortium name="The Broad Institute Genome Sequencing Center for Infectious Disease"/>
            <person name="Wu L."/>
            <person name="Ma J."/>
        </authorList>
    </citation>
    <scope>NUCLEOTIDE SEQUENCE [LARGE SCALE GENOMIC DNA]</scope>
    <source>
        <strain evidence="2">KCTC 22232</strain>
    </source>
</reference>
<sequence length="63" mass="7037">MSNAPNPAETLPLTPCIGICRLDERGYCVGCQRTGEEIGRWRAMSDAERLYVMQVILPSRDVP</sequence>
<dbReference type="EMBL" id="BMXT01000001">
    <property type="protein sequence ID" value="GGY17434.1"/>
    <property type="molecule type" value="Genomic_DNA"/>
</dbReference>
<keyword evidence="2" id="KW-1185">Reference proteome</keyword>
<accession>A0ABQ2ZM49</accession>
<organism evidence="1 2">
    <name type="scientific">Rhodanobacter panaciterrae</name>
    <dbReference type="NCBI Taxonomy" id="490572"/>
    <lineage>
        <taxon>Bacteria</taxon>
        <taxon>Pseudomonadati</taxon>
        <taxon>Pseudomonadota</taxon>
        <taxon>Gammaproteobacteria</taxon>
        <taxon>Lysobacterales</taxon>
        <taxon>Rhodanobacteraceae</taxon>
        <taxon>Rhodanobacter</taxon>
    </lineage>
</organism>
<dbReference type="Proteomes" id="UP000621898">
    <property type="component" value="Unassembled WGS sequence"/>
</dbReference>